<dbReference type="InterPro" id="IPR002938">
    <property type="entry name" value="FAD-bd"/>
</dbReference>
<organism evidence="6 7">
    <name type="scientific">Aspergillus fijiensis CBS 313.89</name>
    <dbReference type="NCBI Taxonomy" id="1448319"/>
    <lineage>
        <taxon>Eukaryota</taxon>
        <taxon>Fungi</taxon>
        <taxon>Dikarya</taxon>
        <taxon>Ascomycota</taxon>
        <taxon>Pezizomycotina</taxon>
        <taxon>Eurotiomycetes</taxon>
        <taxon>Eurotiomycetidae</taxon>
        <taxon>Eurotiales</taxon>
        <taxon>Aspergillaceae</taxon>
        <taxon>Aspergillus</taxon>
    </lineage>
</organism>
<keyword evidence="4" id="KW-0812">Transmembrane</keyword>
<name>A0A8G1RSR3_9EURO</name>
<gene>
    <name evidence="6" type="ORF">BO72DRAFT_495301</name>
</gene>
<keyword evidence="4" id="KW-1133">Transmembrane helix</keyword>
<keyword evidence="1" id="KW-0285">Flavoprotein</keyword>
<dbReference type="GO" id="GO:0071949">
    <property type="term" value="F:FAD binding"/>
    <property type="evidence" value="ECO:0007669"/>
    <property type="project" value="InterPro"/>
</dbReference>
<dbReference type="InterPro" id="IPR051704">
    <property type="entry name" value="FAD_aromatic-hydroxylase"/>
</dbReference>
<evidence type="ECO:0000256" key="1">
    <source>
        <dbReference type="ARBA" id="ARBA00022630"/>
    </source>
</evidence>
<dbReference type="OrthoDB" id="655030at2759"/>
<dbReference type="GO" id="GO:0016491">
    <property type="term" value="F:oxidoreductase activity"/>
    <property type="evidence" value="ECO:0007669"/>
    <property type="project" value="UniProtKB-KW"/>
</dbReference>
<dbReference type="InterPro" id="IPR036188">
    <property type="entry name" value="FAD/NAD-bd_sf"/>
</dbReference>
<evidence type="ECO:0000313" key="6">
    <source>
        <dbReference type="EMBL" id="RAK78148.1"/>
    </source>
</evidence>
<keyword evidence="2" id="KW-0274">FAD</keyword>
<evidence type="ECO:0000259" key="5">
    <source>
        <dbReference type="Pfam" id="PF01494"/>
    </source>
</evidence>
<feature type="transmembrane region" description="Helical" evidence="4">
    <location>
        <begin position="166"/>
        <end position="191"/>
    </location>
</feature>
<sequence length="230" mass="25891">MLYNARPRIPWSISLEKTVECFNQHDDDVVVHFSLTATADTFDLLVGGDMHRLRIRRAMLQPQPPVHAPPDPYWRTGLRAKDNVYCQEMVQIRTDMWSMGRVVLLGDAAHCSPPFSAMGTTGALVGACVLAGDFARHSEDLPRALRSYEETLRPFFQEIQKFNRSFLGFAFPGTRLGAAVLLLVAQVLCFLRIPDLLMMFVSEERGGWRLPEYPELMLDCDSSGAGDAER</sequence>
<protein>
    <recommendedName>
        <fullName evidence="5">FAD-binding domain-containing protein</fullName>
    </recommendedName>
</protein>
<dbReference type="PANTHER" id="PTHR46865">
    <property type="entry name" value="OXIDOREDUCTASE-RELATED"/>
    <property type="match status" value="1"/>
</dbReference>
<reference evidence="6 7" key="1">
    <citation type="submission" date="2018-02" db="EMBL/GenBank/DDBJ databases">
        <title>The genomes of Aspergillus section Nigri reveals drivers in fungal speciation.</title>
        <authorList>
            <consortium name="DOE Joint Genome Institute"/>
            <person name="Vesth T.C."/>
            <person name="Nybo J."/>
            <person name="Theobald S."/>
            <person name="Brandl J."/>
            <person name="Frisvad J.C."/>
            <person name="Nielsen K.F."/>
            <person name="Lyhne E.K."/>
            <person name="Kogle M.E."/>
            <person name="Kuo A."/>
            <person name="Riley R."/>
            <person name="Clum A."/>
            <person name="Nolan M."/>
            <person name="Lipzen A."/>
            <person name="Salamov A."/>
            <person name="Henrissat B."/>
            <person name="Wiebenga A."/>
            <person name="De vries R.P."/>
            <person name="Grigoriev I.V."/>
            <person name="Mortensen U.H."/>
            <person name="Andersen M.R."/>
            <person name="Baker S.E."/>
        </authorList>
    </citation>
    <scope>NUCLEOTIDE SEQUENCE [LARGE SCALE GENOMIC DNA]</scope>
    <source>
        <strain evidence="6 7">CBS 313.89</strain>
    </source>
</reference>
<dbReference type="Gene3D" id="3.50.50.60">
    <property type="entry name" value="FAD/NAD(P)-binding domain"/>
    <property type="match status" value="1"/>
</dbReference>
<dbReference type="EMBL" id="KZ824638">
    <property type="protein sequence ID" value="RAK78148.1"/>
    <property type="molecule type" value="Genomic_DNA"/>
</dbReference>
<feature type="domain" description="FAD-binding" evidence="5">
    <location>
        <begin position="89"/>
        <end position="160"/>
    </location>
</feature>
<dbReference type="AlphaFoldDB" id="A0A8G1RSR3"/>
<evidence type="ECO:0000256" key="4">
    <source>
        <dbReference type="SAM" id="Phobius"/>
    </source>
</evidence>
<proteinExistence type="predicted"/>
<evidence type="ECO:0000256" key="3">
    <source>
        <dbReference type="ARBA" id="ARBA00023002"/>
    </source>
</evidence>
<dbReference type="SUPFAM" id="SSF51905">
    <property type="entry name" value="FAD/NAD(P)-binding domain"/>
    <property type="match status" value="1"/>
</dbReference>
<keyword evidence="4" id="KW-0472">Membrane</keyword>
<dbReference type="Proteomes" id="UP000249789">
    <property type="component" value="Unassembled WGS sequence"/>
</dbReference>
<dbReference type="GeneID" id="63865869"/>
<evidence type="ECO:0000256" key="2">
    <source>
        <dbReference type="ARBA" id="ARBA00022827"/>
    </source>
</evidence>
<dbReference type="VEuPathDB" id="FungiDB:BO72DRAFT_495301"/>
<dbReference type="Pfam" id="PF01494">
    <property type="entry name" value="FAD_binding_3"/>
    <property type="match status" value="1"/>
</dbReference>
<keyword evidence="7" id="KW-1185">Reference proteome</keyword>
<dbReference type="RefSeq" id="XP_040802158.1">
    <property type="nucleotide sequence ID" value="XM_040948536.1"/>
</dbReference>
<accession>A0A8G1RSR3</accession>
<evidence type="ECO:0000313" key="7">
    <source>
        <dbReference type="Proteomes" id="UP000249789"/>
    </source>
</evidence>
<dbReference type="PANTHER" id="PTHR46865:SF2">
    <property type="entry name" value="MONOOXYGENASE"/>
    <property type="match status" value="1"/>
</dbReference>
<keyword evidence="3" id="KW-0560">Oxidoreductase</keyword>